<dbReference type="Pfam" id="PF01479">
    <property type="entry name" value="S4"/>
    <property type="match status" value="1"/>
</dbReference>
<keyword evidence="10" id="KW-0694">RNA-binding</keyword>
<dbReference type="RefSeq" id="WP_024951826.1">
    <property type="nucleotide sequence ID" value="NZ_CAWOWR010000107.1"/>
</dbReference>
<evidence type="ECO:0000256" key="7">
    <source>
        <dbReference type="ARBA" id="ARBA00042843"/>
    </source>
</evidence>
<reference evidence="12 13" key="1">
    <citation type="submission" date="2019-07" db="EMBL/GenBank/DDBJ databases">
        <title>Diversity of Bacteria from Kongsfjorden, Arctic.</title>
        <authorList>
            <person name="Yu Y."/>
        </authorList>
    </citation>
    <scope>NUCLEOTIDE SEQUENCE [LARGE SCALE GENOMIC DNA]</scope>
    <source>
        <strain evidence="12 13">SM1923</strain>
    </source>
</reference>
<evidence type="ECO:0000256" key="4">
    <source>
        <dbReference type="ARBA" id="ARBA00039989"/>
    </source>
</evidence>
<evidence type="ECO:0000313" key="12">
    <source>
        <dbReference type="EMBL" id="TVU70708.1"/>
    </source>
</evidence>
<evidence type="ECO:0000256" key="5">
    <source>
        <dbReference type="ARBA" id="ARBA00041420"/>
    </source>
</evidence>
<dbReference type="OrthoDB" id="9807213at2"/>
<dbReference type="STRING" id="553385.GCA_000591415_01676"/>
<dbReference type="EMBL" id="VNFH01000005">
    <property type="protein sequence ID" value="TVU70708.1"/>
    <property type="molecule type" value="Genomic_DNA"/>
</dbReference>
<dbReference type="AlphaFoldDB" id="A0A558HNR4"/>
<dbReference type="SUPFAM" id="SSF55174">
    <property type="entry name" value="Alpha-L RNA-binding motif"/>
    <property type="match status" value="1"/>
</dbReference>
<dbReference type="SUPFAM" id="SSF55120">
    <property type="entry name" value="Pseudouridine synthase"/>
    <property type="match status" value="1"/>
</dbReference>
<proteinExistence type="predicted"/>
<feature type="domain" description="RNA-binding S4" evidence="11">
    <location>
        <begin position="5"/>
        <end position="65"/>
    </location>
</feature>
<dbReference type="InterPro" id="IPR036986">
    <property type="entry name" value="S4_RNA-bd_sf"/>
</dbReference>
<dbReference type="GO" id="GO:0006396">
    <property type="term" value="P:RNA processing"/>
    <property type="evidence" value="ECO:0007669"/>
    <property type="project" value="UniProtKB-ARBA"/>
</dbReference>
<dbReference type="Gene3D" id="3.10.290.10">
    <property type="entry name" value="RNA-binding S4 domain"/>
    <property type="match status" value="1"/>
</dbReference>
<protein>
    <recommendedName>
        <fullName evidence="4">Dual-specificity RNA pseudouridine synthase RluF</fullName>
        <ecNumber evidence="3">5.4.99.21</ecNumber>
    </recommendedName>
    <alternativeName>
        <fullName evidence="6">23S rRNA pseudouridine(2604) synthase</fullName>
    </alternativeName>
    <alternativeName>
        <fullName evidence="8">Ribosomal large subunit pseudouridine synthase F</fullName>
    </alternativeName>
    <alternativeName>
        <fullName evidence="7">rRNA pseudouridylate synthase F</fullName>
    </alternativeName>
    <alternativeName>
        <fullName evidence="9">rRNA-uridine isomerase F</fullName>
    </alternativeName>
    <alternativeName>
        <fullName evidence="5">tRNA(Tyr) pseudouridine(35) synthase</fullName>
    </alternativeName>
</protein>
<dbReference type="SMART" id="SM00363">
    <property type="entry name" value="S4"/>
    <property type="match status" value="1"/>
</dbReference>
<dbReference type="InterPro" id="IPR002942">
    <property type="entry name" value="S4_RNA-bd"/>
</dbReference>
<accession>A0A558HNR4</accession>
<comment type="catalytic activity">
    <reaction evidence="2">
        <text>uridine(2604) in 23S rRNA = pseudouridine(2604) in 23S rRNA</text>
        <dbReference type="Rhea" id="RHEA:38875"/>
        <dbReference type="Rhea" id="RHEA-COMP:10093"/>
        <dbReference type="Rhea" id="RHEA-COMP:10094"/>
        <dbReference type="ChEBI" id="CHEBI:65314"/>
        <dbReference type="ChEBI" id="CHEBI:65315"/>
        <dbReference type="EC" id="5.4.99.21"/>
    </reaction>
</comment>
<evidence type="ECO:0000256" key="9">
    <source>
        <dbReference type="ARBA" id="ARBA00043147"/>
    </source>
</evidence>
<name>A0A558HNR4_9GAMM</name>
<evidence type="ECO:0000313" key="13">
    <source>
        <dbReference type="Proteomes" id="UP000319941"/>
    </source>
</evidence>
<sequence length="237" mass="26381">MTEPVRLSKFLSHQQGISRREAEHLIASGVVRVAGEIVEAPFFKVTDEIVTVDEGASMEPIEPLTLVWYQSPGEEQIDPLTLRDGAPRSALDNSGADWLKVHFLSQHPLAELGEGESGLAVWSQNRGVIRKLGDDLDQLEQEYIVEVEGELDEEGLRRIGYALCADIRGRKPKVSVSWQSDIRLRIAMKRVPPGGIRAAVEAQGLKVNEVRRLRLGAVTLGRMAPGEWRFLPVDVRF</sequence>
<dbReference type="GO" id="GO:0001522">
    <property type="term" value="P:pseudouridine synthesis"/>
    <property type="evidence" value="ECO:0007669"/>
    <property type="project" value="InterPro"/>
</dbReference>
<dbReference type="InterPro" id="IPR050343">
    <property type="entry name" value="RsuA_PseudoU_synthase"/>
</dbReference>
<comment type="caution">
    <text evidence="12">The sequence shown here is derived from an EMBL/GenBank/DDBJ whole genome shotgun (WGS) entry which is preliminary data.</text>
</comment>
<evidence type="ECO:0000256" key="6">
    <source>
        <dbReference type="ARBA" id="ARBA00041697"/>
    </source>
</evidence>
<comment type="catalytic activity">
    <reaction evidence="1">
        <text>uridine(35) in tRNA(Tyr) = pseudouridine(35) in tRNA(Tyr)</text>
        <dbReference type="Rhea" id="RHEA:60556"/>
        <dbReference type="Rhea" id="RHEA-COMP:15607"/>
        <dbReference type="Rhea" id="RHEA-COMP:15608"/>
        <dbReference type="ChEBI" id="CHEBI:65314"/>
        <dbReference type="ChEBI" id="CHEBI:65315"/>
    </reaction>
</comment>
<dbReference type="PANTHER" id="PTHR47683">
    <property type="entry name" value="PSEUDOURIDINE SYNTHASE FAMILY PROTEIN-RELATED"/>
    <property type="match status" value="1"/>
</dbReference>
<dbReference type="GO" id="GO:0160138">
    <property type="term" value="F:23S rRNA pseudouridine(2604) synthase activity"/>
    <property type="evidence" value="ECO:0007669"/>
    <property type="project" value="UniProtKB-EC"/>
</dbReference>
<dbReference type="EC" id="5.4.99.21" evidence="3"/>
<dbReference type="Proteomes" id="UP000319941">
    <property type="component" value="Unassembled WGS sequence"/>
</dbReference>
<dbReference type="CDD" id="cd00165">
    <property type="entry name" value="S4"/>
    <property type="match status" value="1"/>
</dbReference>
<dbReference type="InterPro" id="IPR020103">
    <property type="entry name" value="PsdUridine_synth_cat_dom_sf"/>
</dbReference>
<dbReference type="Gene3D" id="3.30.2350.10">
    <property type="entry name" value="Pseudouridine synthase"/>
    <property type="match status" value="1"/>
</dbReference>
<evidence type="ECO:0000256" key="1">
    <source>
        <dbReference type="ARBA" id="ARBA00036390"/>
    </source>
</evidence>
<evidence type="ECO:0000259" key="11">
    <source>
        <dbReference type="SMART" id="SM00363"/>
    </source>
</evidence>
<evidence type="ECO:0000256" key="2">
    <source>
        <dbReference type="ARBA" id="ARBA00036535"/>
    </source>
</evidence>
<dbReference type="PROSITE" id="PS50889">
    <property type="entry name" value="S4"/>
    <property type="match status" value="1"/>
</dbReference>
<keyword evidence="13" id="KW-1185">Reference proteome</keyword>
<organism evidence="12 13">
    <name type="scientific">Cobetia crustatorum</name>
    <dbReference type="NCBI Taxonomy" id="553385"/>
    <lineage>
        <taxon>Bacteria</taxon>
        <taxon>Pseudomonadati</taxon>
        <taxon>Pseudomonadota</taxon>
        <taxon>Gammaproteobacteria</taxon>
        <taxon>Oceanospirillales</taxon>
        <taxon>Halomonadaceae</taxon>
        <taxon>Cobetia</taxon>
    </lineage>
</organism>
<dbReference type="GO" id="GO:0003723">
    <property type="term" value="F:RNA binding"/>
    <property type="evidence" value="ECO:0007669"/>
    <property type="project" value="UniProtKB-KW"/>
</dbReference>
<evidence type="ECO:0000256" key="10">
    <source>
        <dbReference type="PROSITE-ProRule" id="PRU00182"/>
    </source>
</evidence>
<dbReference type="PANTHER" id="PTHR47683:SF2">
    <property type="entry name" value="RNA-BINDING S4 DOMAIN-CONTAINING PROTEIN"/>
    <property type="match status" value="1"/>
</dbReference>
<evidence type="ECO:0000256" key="8">
    <source>
        <dbReference type="ARBA" id="ARBA00042890"/>
    </source>
</evidence>
<evidence type="ECO:0000256" key="3">
    <source>
        <dbReference type="ARBA" id="ARBA00038922"/>
    </source>
</evidence>
<gene>
    <name evidence="12" type="ORF">FQP86_08860</name>
</gene>